<keyword evidence="2" id="KW-1185">Reference proteome</keyword>
<proteinExistence type="predicted"/>
<name>A0A6G8Q081_9ACTN</name>
<organism evidence="1 2">
    <name type="scientific">Rubrobacter marinus</name>
    <dbReference type="NCBI Taxonomy" id="2653852"/>
    <lineage>
        <taxon>Bacteria</taxon>
        <taxon>Bacillati</taxon>
        <taxon>Actinomycetota</taxon>
        <taxon>Rubrobacteria</taxon>
        <taxon>Rubrobacterales</taxon>
        <taxon>Rubrobacteraceae</taxon>
        <taxon>Rubrobacter</taxon>
    </lineage>
</organism>
<reference evidence="1 2" key="1">
    <citation type="submission" date="2019-10" db="EMBL/GenBank/DDBJ databases">
        <title>Rubrobacter sp nov SCSIO 52915 isolated from a deep-sea sediment in the South China Sea.</title>
        <authorList>
            <person name="Chen R.W."/>
        </authorList>
    </citation>
    <scope>NUCLEOTIDE SEQUENCE [LARGE SCALE GENOMIC DNA]</scope>
    <source>
        <strain evidence="1 2">SCSIO 52915</strain>
    </source>
</reference>
<dbReference type="RefSeq" id="WP_166397528.1">
    <property type="nucleotide sequence ID" value="NZ_CP045121.1"/>
</dbReference>
<protein>
    <submittedName>
        <fullName evidence="1">Uncharacterized protein</fullName>
    </submittedName>
</protein>
<gene>
    <name evidence="1" type="ORF">GBA65_16435</name>
</gene>
<sequence>MEEARFKLVAVTFFGQKEVARFSTLETAEQRASEMNEHAERNPRGYAQYVVRPLESRGNERPSTADHPPGG</sequence>
<dbReference type="KEGG" id="rmar:GBA65_16435"/>
<dbReference type="Proteomes" id="UP000502706">
    <property type="component" value="Chromosome"/>
</dbReference>
<evidence type="ECO:0000313" key="2">
    <source>
        <dbReference type="Proteomes" id="UP000502706"/>
    </source>
</evidence>
<dbReference type="AlphaFoldDB" id="A0A6G8Q081"/>
<accession>A0A6G8Q081</accession>
<evidence type="ECO:0000313" key="1">
    <source>
        <dbReference type="EMBL" id="QIN79855.1"/>
    </source>
</evidence>
<dbReference type="EMBL" id="CP045121">
    <property type="protein sequence ID" value="QIN79855.1"/>
    <property type="molecule type" value="Genomic_DNA"/>
</dbReference>